<keyword evidence="1" id="KW-1133">Transmembrane helix</keyword>
<evidence type="ECO:0000256" key="1">
    <source>
        <dbReference type="SAM" id="Phobius"/>
    </source>
</evidence>
<organism evidence="2 3">
    <name type="scientific">Nonlabens dokdonensis</name>
    <dbReference type="NCBI Taxonomy" id="328515"/>
    <lineage>
        <taxon>Bacteria</taxon>
        <taxon>Pseudomonadati</taxon>
        <taxon>Bacteroidota</taxon>
        <taxon>Flavobacteriia</taxon>
        <taxon>Flavobacteriales</taxon>
        <taxon>Flavobacteriaceae</taxon>
        <taxon>Nonlabens</taxon>
    </lineage>
</organism>
<dbReference type="Proteomes" id="UP000248584">
    <property type="component" value="Unassembled WGS sequence"/>
</dbReference>
<feature type="transmembrane region" description="Helical" evidence="1">
    <location>
        <begin position="116"/>
        <end position="135"/>
    </location>
</feature>
<feature type="transmembrane region" description="Helical" evidence="1">
    <location>
        <begin position="84"/>
        <end position="104"/>
    </location>
</feature>
<accession>A0ABX5PYT7</accession>
<protein>
    <recommendedName>
        <fullName evidence="4">Rod shape-determining protein MreD</fullName>
    </recommendedName>
</protein>
<reference evidence="2 3" key="1">
    <citation type="submission" date="2018-06" db="EMBL/GenBank/DDBJ databases">
        <title>Genomic Encyclopedia of Archaeal and Bacterial Type Strains, Phase II (KMG-II): from individual species to whole genera.</title>
        <authorList>
            <person name="Goeker M."/>
        </authorList>
    </citation>
    <scope>NUCLEOTIDE SEQUENCE [LARGE SCALE GENOMIC DNA]</scope>
    <source>
        <strain evidence="2 3">DSM 17205</strain>
    </source>
</reference>
<evidence type="ECO:0008006" key="4">
    <source>
        <dbReference type="Google" id="ProtNLM"/>
    </source>
</evidence>
<keyword evidence="3" id="KW-1185">Reference proteome</keyword>
<dbReference type="EMBL" id="QKZR01000002">
    <property type="protein sequence ID" value="PZX41067.1"/>
    <property type="molecule type" value="Genomic_DNA"/>
</dbReference>
<evidence type="ECO:0000313" key="3">
    <source>
        <dbReference type="Proteomes" id="UP000248584"/>
    </source>
</evidence>
<name>A0ABX5PYT7_9FLAO</name>
<keyword evidence="1" id="KW-0472">Membrane</keyword>
<sequence length="141" mass="15992">MGFINPMVYLLFIVLYPIENKRWDVMIISFVLGIILDTFQDTGGAHAAACLTLAFTRPLWLRLVYGESYKMKNIKVLQSPFDRLLLLLVFCIVVHHIVFFSLVIFNGSQILYTLKLTLSIGAATLVVNTILLALFKPRVKS</sequence>
<evidence type="ECO:0000313" key="2">
    <source>
        <dbReference type="EMBL" id="PZX41067.1"/>
    </source>
</evidence>
<gene>
    <name evidence="2" type="ORF">LX97_01848</name>
</gene>
<feature type="transmembrane region" description="Helical" evidence="1">
    <location>
        <begin position="45"/>
        <end position="63"/>
    </location>
</feature>
<proteinExistence type="predicted"/>
<keyword evidence="1" id="KW-0812">Transmembrane</keyword>
<comment type="caution">
    <text evidence="2">The sequence shown here is derived from an EMBL/GenBank/DDBJ whole genome shotgun (WGS) entry which is preliminary data.</text>
</comment>